<evidence type="ECO:0000313" key="1">
    <source>
        <dbReference type="EMBL" id="MCY6957874.1"/>
    </source>
</evidence>
<dbReference type="RefSeq" id="WP_268060276.1">
    <property type="nucleotide sequence ID" value="NZ_JAPQFJ010000003.1"/>
</dbReference>
<dbReference type="EMBL" id="JAPQFJ010000003">
    <property type="protein sequence ID" value="MCY6957874.1"/>
    <property type="molecule type" value="Genomic_DNA"/>
</dbReference>
<sequence>MEYVIKKIKGNIDYNKQEIHDMRDELQTHVNQCRIIRERIEELYSQNKELEYALYKLDEQYTNKTREILVFCTL</sequence>
<comment type="caution">
    <text evidence="1">The sequence shown here is derived from an EMBL/GenBank/DDBJ whole genome shotgun (WGS) entry which is preliminary data.</text>
</comment>
<reference evidence="1" key="1">
    <citation type="submission" date="2022-12" db="EMBL/GenBank/DDBJ databases">
        <title>Clostridium sp. nov., isolated from industrial wastewater.</title>
        <authorList>
            <person name="Jiayan W."/>
        </authorList>
    </citation>
    <scope>NUCLEOTIDE SEQUENCE</scope>
    <source>
        <strain evidence="1">ZC22-4</strain>
    </source>
</reference>
<name>A0ABT4DA23_9CLOT</name>
<protein>
    <submittedName>
        <fullName evidence="1">Uncharacterized protein</fullName>
    </submittedName>
</protein>
<proteinExistence type="predicted"/>
<evidence type="ECO:0000313" key="2">
    <source>
        <dbReference type="Proteomes" id="UP001144612"/>
    </source>
</evidence>
<accession>A0ABT4DA23</accession>
<keyword evidence="2" id="KW-1185">Reference proteome</keyword>
<gene>
    <name evidence="1" type="ORF">OW729_04560</name>
</gene>
<dbReference type="Proteomes" id="UP001144612">
    <property type="component" value="Unassembled WGS sequence"/>
</dbReference>
<organism evidence="1 2">
    <name type="scientific">Clostridium brassicae</name>
    <dbReference type="NCBI Taxonomy" id="2999072"/>
    <lineage>
        <taxon>Bacteria</taxon>
        <taxon>Bacillati</taxon>
        <taxon>Bacillota</taxon>
        <taxon>Clostridia</taxon>
        <taxon>Eubacteriales</taxon>
        <taxon>Clostridiaceae</taxon>
        <taxon>Clostridium</taxon>
    </lineage>
</organism>